<keyword evidence="3" id="KW-1185">Reference proteome</keyword>
<dbReference type="EMBL" id="JBBHLL010001692">
    <property type="protein sequence ID" value="KAK7795832.1"/>
    <property type="molecule type" value="Genomic_DNA"/>
</dbReference>
<name>A0AAW0GZA4_MYOGA</name>
<evidence type="ECO:0000313" key="2">
    <source>
        <dbReference type="EMBL" id="KAK7795832.1"/>
    </source>
</evidence>
<reference evidence="2 3" key="1">
    <citation type="journal article" date="2023" name="bioRxiv">
        <title>Conserved and derived expression patterns and positive selection on dental genes reveal complex evolutionary context of ever-growing rodent molars.</title>
        <authorList>
            <person name="Calamari Z.T."/>
            <person name="Song A."/>
            <person name="Cohen E."/>
            <person name="Akter M."/>
            <person name="Roy R.D."/>
            <person name="Hallikas O."/>
            <person name="Christensen M.M."/>
            <person name="Li P."/>
            <person name="Marangoni P."/>
            <person name="Jernvall J."/>
            <person name="Klein O.D."/>
        </authorList>
    </citation>
    <scope>NUCLEOTIDE SEQUENCE [LARGE SCALE GENOMIC DNA]</scope>
    <source>
        <strain evidence="2">V071</strain>
    </source>
</reference>
<accession>A0AAW0GZA4</accession>
<feature type="region of interest" description="Disordered" evidence="1">
    <location>
        <begin position="55"/>
        <end position="85"/>
    </location>
</feature>
<gene>
    <name evidence="2" type="ORF">U0070_008239</name>
</gene>
<dbReference type="Proteomes" id="UP001488838">
    <property type="component" value="Unassembled WGS sequence"/>
</dbReference>
<feature type="non-terminal residue" evidence="2">
    <location>
        <position position="186"/>
    </location>
</feature>
<proteinExistence type="predicted"/>
<feature type="non-terminal residue" evidence="2">
    <location>
        <position position="1"/>
    </location>
</feature>
<protein>
    <submittedName>
        <fullName evidence="2">Uncharacterized protein</fullName>
    </submittedName>
</protein>
<evidence type="ECO:0000256" key="1">
    <source>
        <dbReference type="SAM" id="MobiDB-lite"/>
    </source>
</evidence>
<dbReference type="Gene3D" id="3.30.1330.30">
    <property type="match status" value="1"/>
</dbReference>
<comment type="caution">
    <text evidence="2">The sequence shown here is derived from an EMBL/GenBank/DDBJ whole genome shotgun (WGS) entry which is preliminary data.</text>
</comment>
<organism evidence="2 3">
    <name type="scientific">Myodes glareolus</name>
    <name type="common">Bank vole</name>
    <name type="synonym">Clethrionomys glareolus</name>
    <dbReference type="NCBI Taxonomy" id="447135"/>
    <lineage>
        <taxon>Eukaryota</taxon>
        <taxon>Metazoa</taxon>
        <taxon>Chordata</taxon>
        <taxon>Craniata</taxon>
        <taxon>Vertebrata</taxon>
        <taxon>Euteleostomi</taxon>
        <taxon>Mammalia</taxon>
        <taxon>Eutheria</taxon>
        <taxon>Euarchontoglires</taxon>
        <taxon>Glires</taxon>
        <taxon>Rodentia</taxon>
        <taxon>Myomorpha</taxon>
        <taxon>Muroidea</taxon>
        <taxon>Cricetidae</taxon>
        <taxon>Arvicolinae</taxon>
        <taxon>Myodes</taxon>
    </lineage>
</organism>
<evidence type="ECO:0000313" key="3">
    <source>
        <dbReference type="Proteomes" id="UP001488838"/>
    </source>
</evidence>
<sequence length="186" mass="20508">QRDALSNDPLLWHWLGHPEQRDALSNEPLQSGDSGKSLPLQVAQSAFCDQPVPSDLQRAPGGLGSPSSLSQRSDRRRSKGGEERCWRRGCPHQEATCPSSRNRNQHDAQLVVMIMVETPFKLLVSLAALCCKMEVPYCIISGKAWSHLVEAIHTNCGDRYEEMPCCWGGNVPIPKSAAHVAKLEKA</sequence>
<dbReference type="InterPro" id="IPR029064">
    <property type="entry name" value="Ribosomal_eL30-like_sf"/>
</dbReference>
<dbReference type="AlphaFoldDB" id="A0AAW0GZA4"/>